<dbReference type="GO" id="GO:0016787">
    <property type="term" value="F:hydrolase activity"/>
    <property type="evidence" value="ECO:0007669"/>
    <property type="project" value="UniProtKB-KW"/>
</dbReference>
<dbReference type="RefSeq" id="WP_219800995.1">
    <property type="nucleotide sequence ID" value="NZ_CP080096.1"/>
</dbReference>
<evidence type="ECO:0000259" key="3">
    <source>
        <dbReference type="Pfam" id="PF00561"/>
    </source>
</evidence>
<reference evidence="4 5" key="1">
    <citation type="submission" date="2021-07" db="EMBL/GenBank/DDBJ databases">
        <title>Paraburkholderia edwinii protects Aspergillus sp. from phenazines by acting as a toxin sponge.</title>
        <authorList>
            <person name="Dahlstrom K.M."/>
            <person name="Newman D.K."/>
        </authorList>
    </citation>
    <scope>NUCLEOTIDE SEQUENCE [LARGE SCALE GENOMIC DNA]</scope>
    <source>
        <strain evidence="4 5">Pe01</strain>
    </source>
</reference>
<keyword evidence="1 4" id="KW-0378">Hydrolase</keyword>
<feature type="domain" description="AB hydrolase-1" evidence="3">
    <location>
        <begin position="50"/>
        <end position="286"/>
    </location>
</feature>
<accession>A0ABX8URE1</accession>
<evidence type="ECO:0000256" key="1">
    <source>
        <dbReference type="ARBA" id="ARBA00022801"/>
    </source>
</evidence>
<evidence type="ECO:0000256" key="2">
    <source>
        <dbReference type="SAM" id="SignalP"/>
    </source>
</evidence>
<feature type="signal peptide" evidence="2">
    <location>
        <begin position="1"/>
        <end position="21"/>
    </location>
</feature>
<dbReference type="InterPro" id="IPR029058">
    <property type="entry name" value="AB_hydrolase_fold"/>
</dbReference>
<keyword evidence="5" id="KW-1185">Reference proteome</keyword>
<name>A0ABX8URE1_9BURK</name>
<keyword evidence="2" id="KW-0732">Signal</keyword>
<dbReference type="Proteomes" id="UP000826462">
    <property type="component" value="Chromosome 2"/>
</dbReference>
<dbReference type="InterPro" id="IPR000639">
    <property type="entry name" value="Epox_hydrolase-like"/>
</dbReference>
<organism evidence="4 5">
    <name type="scientific">Paraburkholderia edwinii</name>
    <dbReference type="NCBI Taxonomy" id="2861782"/>
    <lineage>
        <taxon>Bacteria</taxon>
        <taxon>Pseudomonadati</taxon>
        <taxon>Pseudomonadota</taxon>
        <taxon>Betaproteobacteria</taxon>
        <taxon>Burkholderiales</taxon>
        <taxon>Burkholderiaceae</taxon>
        <taxon>Paraburkholderia</taxon>
    </lineage>
</organism>
<proteinExistence type="predicted"/>
<gene>
    <name evidence="4" type="ORF">KZJ38_31665</name>
</gene>
<dbReference type="InterPro" id="IPR000073">
    <property type="entry name" value="AB_hydrolase_1"/>
</dbReference>
<feature type="chain" id="PRO_5047349366" evidence="2">
    <location>
        <begin position="22"/>
        <end position="302"/>
    </location>
</feature>
<evidence type="ECO:0000313" key="4">
    <source>
        <dbReference type="EMBL" id="QYD71567.1"/>
    </source>
</evidence>
<dbReference type="SUPFAM" id="SSF53474">
    <property type="entry name" value="alpha/beta-Hydrolases"/>
    <property type="match status" value="1"/>
</dbReference>
<sequence>MVQTGLLMAATSFAAAGPAAAQSNTLQSIGLTVGNFQFDALSAGPGSGELVICLPGFPEFKESWIPIILQLGAAGYHAVAVDQRGYSPNARPTDVSDYSPANLVSDVLGFAQALGASRFHLVGHDRGGSVAWVLARNYPSALKSLSILSTPHQDAFTYALATDASQQAMSSYIQIFTQPAPAGENFLLANGAANMIASFNGVVPNYMTYVQKMQEPGVLTAALNYYRADNLNVTLGSISVPTTYIWGSADAYLGKVAAAATAPFCTGPYTFVQLAGRTHWLMDEDPSAIATLLLQQFRSTVT</sequence>
<dbReference type="Gene3D" id="3.40.50.1820">
    <property type="entry name" value="alpha/beta hydrolase"/>
    <property type="match status" value="1"/>
</dbReference>
<dbReference type="PRINTS" id="PR00412">
    <property type="entry name" value="EPOXHYDRLASE"/>
</dbReference>
<protein>
    <submittedName>
        <fullName evidence="4">Alpha/beta hydrolase</fullName>
    </submittedName>
</protein>
<evidence type="ECO:0000313" key="5">
    <source>
        <dbReference type="Proteomes" id="UP000826462"/>
    </source>
</evidence>
<dbReference type="EMBL" id="CP080096">
    <property type="protein sequence ID" value="QYD71567.1"/>
    <property type="molecule type" value="Genomic_DNA"/>
</dbReference>
<dbReference type="Pfam" id="PF00561">
    <property type="entry name" value="Abhydrolase_1"/>
    <property type="match status" value="1"/>
</dbReference>
<dbReference type="PANTHER" id="PTHR43329">
    <property type="entry name" value="EPOXIDE HYDROLASE"/>
    <property type="match status" value="1"/>
</dbReference>